<dbReference type="EMBL" id="VDGI01000014">
    <property type="protein sequence ID" value="TQR19367.1"/>
    <property type="molecule type" value="Genomic_DNA"/>
</dbReference>
<organism evidence="3 4">
    <name type="scientific">Psychrobacillus vulpis</name>
    <dbReference type="NCBI Taxonomy" id="2325572"/>
    <lineage>
        <taxon>Bacteria</taxon>
        <taxon>Bacillati</taxon>
        <taxon>Bacillota</taxon>
        <taxon>Bacilli</taxon>
        <taxon>Bacillales</taxon>
        <taxon>Bacillaceae</taxon>
        <taxon>Psychrobacillus</taxon>
    </lineage>
</organism>
<gene>
    <name evidence="3" type="ORF">FG384_13145</name>
</gene>
<evidence type="ECO:0000259" key="2">
    <source>
        <dbReference type="Pfam" id="PF00903"/>
    </source>
</evidence>
<feature type="coiled-coil region" evidence="1">
    <location>
        <begin position="3"/>
        <end position="30"/>
    </location>
</feature>
<dbReference type="AlphaFoldDB" id="A0A544TPI2"/>
<dbReference type="OrthoDB" id="574359at2"/>
<dbReference type="RefSeq" id="WP_142643064.1">
    <property type="nucleotide sequence ID" value="NZ_VDGI01000014.1"/>
</dbReference>
<protein>
    <submittedName>
        <fullName evidence="3">DUF899 domain-containing protein</fullName>
    </submittedName>
</protein>
<dbReference type="Pfam" id="PF05988">
    <property type="entry name" value="DUF899"/>
    <property type="match status" value="1"/>
</dbReference>
<dbReference type="InterPro" id="IPR004360">
    <property type="entry name" value="Glyas_Fos-R_dOase_dom"/>
</dbReference>
<dbReference type="Proteomes" id="UP000316626">
    <property type="component" value="Unassembled WGS sequence"/>
</dbReference>
<dbReference type="SUPFAM" id="SSF52833">
    <property type="entry name" value="Thioredoxin-like"/>
    <property type="match status" value="1"/>
</dbReference>
<dbReference type="InterPro" id="IPR010296">
    <property type="entry name" value="DUF899_thioredox"/>
</dbReference>
<keyword evidence="4" id="KW-1185">Reference proteome</keyword>
<proteinExistence type="predicted"/>
<dbReference type="Pfam" id="PF00903">
    <property type="entry name" value="Glyoxalase"/>
    <property type="match status" value="1"/>
</dbReference>
<evidence type="ECO:0000313" key="4">
    <source>
        <dbReference type="Proteomes" id="UP000316626"/>
    </source>
</evidence>
<dbReference type="SUPFAM" id="SSF54593">
    <property type="entry name" value="Glyoxalase/Bleomycin resistance protein/Dihydroxybiphenyl dioxygenase"/>
    <property type="match status" value="1"/>
</dbReference>
<dbReference type="Gene3D" id="3.10.180.10">
    <property type="entry name" value="2,3-Dihydroxybiphenyl 1,2-Dioxygenase, domain 1"/>
    <property type="match status" value="1"/>
</dbReference>
<dbReference type="Gene3D" id="3.40.30.10">
    <property type="entry name" value="Glutaredoxin"/>
    <property type="match status" value="1"/>
</dbReference>
<reference evidence="3 4" key="1">
    <citation type="submission" date="2019-06" db="EMBL/GenBank/DDBJ databases">
        <title>Psychrobacillus vulpis sp. nov., a new species isolated from feces of a red fox that inhabits in The Tablas de Daimiel Natural Park, Albacete, Spain.</title>
        <authorList>
            <person name="Rodriguez M."/>
            <person name="Reina J.C."/>
            <person name="Bejar V."/>
            <person name="Llamas I."/>
        </authorList>
    </citation>
    <scope>NUCLEOTIDE SEQUENCE [LARGE SCALE GENOMIC DNA]</scope>
    <source>
        <strain evidence="3 4">Z8</strain>
    </source>
</reference>
<dbReference type="InterPro" id="IPR036249">
    <property type="entry name" value="Thioredoxin-like_sf"/>
</dbReference>
<evidence type="ECO:0000313" key="3">
    <source>
        <dbReference type="EMBL" id="TQR19367.1"/>
    </source>
</evidence>
<feature type="domain" description="Glyoxalase/fosfomycin resistance/dioxygenase" evidence="2">
    <location>
        <begin position="201"/>
        <end position="254"/>
    </location>
</feature>
<accession>A0A544TPI2</accession>
<keyword evidence="1" id="KW-0175">Coiled coil</keyword>
<comment type="caution">
    <text evidence="3">The sequence shown here is derived from an EMBL/GenBank/DDBJ whole genome shotgun (WGS) entry which is preliminary data.</text>
</comment>
<dbReference type="InterPro" id="IPR029068">
    <property type="entry name" value="Glyas_Bleomycin-R_OHBP_Dase"/>
</dbReference>
<evidence type="ECO:0000256" key="1">
    <source>
        <dbReference type="SAM" id="Coils"/>
    </source>
</evidence>
<sequence length="298" mass="33777">MPNSTLLSQIDALEREIQEKKEQLTELRKSVPDKLVKNYSFETSDTRKISLIELFGDKDELIVIHNMGKSCSYCTMWADGFNGVYHHLVSKVGFVLASPDPPSTQENIAAERNWKFPMFSTTGSSFTEDMGFQNGKSLKPGVSTFYKDENDNIYLYAQAPFGPGDDFCNTWPLFDLLPSGSADVVAKKKLNNNSPFQLTNNVAIGVKDFEKAIKFYINVLGMQMEKTVGNEMKLSISGTNFYVEKSDHNNTFFEFAVEDFESAKELLLQNNCIITQEYSDKSLMLEDPYGLKFHLFQV</sequence>
<name>A0A544TPI2_9BACI</name>